<dbReference type="STRING" id="36166.T1H2Q6"/>
<dbReference type="SUPFAM" id="SSF57850">
    <property type="entry name" value="RING/U-box"/>
    <property type="match status" value="1"/>
</dbReference>
<dbReference type="AlphaFoldDB" id="T1H2Q6"/>
<dbReference type="InterPro" id="IPR013083">
    <property type="entry name" value="Znf_RING/FYVE/PHD"/>
</dbReference>
<reference evidence="2" key="2">
    <citation type="submission" date="2015-06" db="UniProtKB">
        <authorList>
            <consortium name="EnsemblMetazoa"/>
        </authorList>
    </citation>
    <scope>IDENTIFICATION</scope>
</reference>
<protein>
    <recommendedName>
        <fullName evidence="4">RING-type domain-containing protein</fullName>
    </recommendedName>
</protein>
<dbReference type="EMBL" id="CAQQ02155084">
    <property type="status" value="NOT_ANNOTATED_CDS"/>
    <property type="molecule type" value="Genomic_DNA"/>
</dbReference>
<dbReference type="Gene3D" id="3.30.40.10">
    <property type="entry name" value="Zinc/RING finger domain, C3HC4 (zinc finger)"/>
    <property type="match status" value="1"/>
</dbReference>
<keyword evidence="3" id="KW-1185">Reference proteome</keyword>
<evidence type="ECO:0000313" key="2">
    <source>
        <dbReference type="EnsemblMetazoa" id="MESCA010510-PA"/>
    </source>
</evidence>
<name>T1H2Q6_MEGSC</name>
<dbReference type="HOGENOM" id="CLU_1754296_0_0_1"/>
<proteinExistence type="predicted"/>
<dbReference type="Proteomes" id="UP000015102">
    <property type="component" value="Unassembled WGS sequence"/>
</dbReference>
<dbReference type="EnsemblMetazoa" id="MESCA010510-RA">
    <property type="protein sequence ID" value="MESCA010510-PA"/>
    <property type="gene ID" value="MESCA010510"/>
</dbReference>
<reference evidence="3" key="1">
    <citation type="submission" date="2013-02" db="EMBL/GenBank/DDBJ databases">
        <authorList>
            <person name="Hughes D."/>
        </authorList>
    </citation>
    <scope>NUCLEOTIDE SEQUENCE</scope>
    <source>
        <strain>Durham</strain>
        <strain evidence="3">NC isolate 2 -- Noor lab</strain>
    </source>
</reference>
<keyword evidence="1" id="KW-0812">Transmembrane</keyword>
<organism evidence="2 3">
    <name type="scientific">Megaselia scalaris</name>
    <name type="common">Humpbacked fly</name>
    <name type="synonym">Phora scalaris</name>
    <dbReference type="NCBI Taxonomy" id="36166"/>
    <lineage>
        <taxon>Eukaryota</taxon>
        <taxon>Metazoa</taxon>
        <taxon>Ecdysozoa</taxon>
        <taxon>Arthropoda</taxon>
        <taxon>Hexapoda</taxon>
        <taxon>Insecta</taxon>
        <taxon>Pterygota</taxon>
        <taxon>Neoptera</taxon>
        <taxon>Endopterygota</taxon>
        <taxon>Diptera</taxon>
        <taxon>Brachycera</taxon>
        <taxon>Muscomorpha</taxon>
        <taxon>Platypezoidea</taxon>
        <taxon>Phoridae</taxon>
        <taxon>Megaseliini</taxon>
        <taxon>Megaselia</taxon>
    </lineage>
</organism>
<evidence type="ECO:0008006" key="4">
    <source>
        <dbReference type="Google" id="ProtNLM"/>
    </source>
</evidence>
<keyword evidence="1" id="KW-1133">Transmembrane helix</keyword>
<accession>T1H2Q6</accession>
<sequence length="149" mass="17354">FPRTAYKLLLKAGEIVHYSSVKFTEFAVHIVKTVLRDIVSYSLAMIAIFLFLKFRRQIIRFGVGLLYKSFRLLLSIPRYLRFSRRNRRPQHSPIRLRPRPPLPISPKKTALDVSAICVICQDQPKCVVLLPCKHLCLCKDCNDNYFNGF</sequence>
<evidence type="ECO:0000256" key="1">
    <source>
        <dbReference type="SAM" id="Phobius"/>
    </source>
</evidence>
<keyword evidence="1" id="KW-0472">Membrane</keyword>
<dbReference type="Pfam" id="PF13920">
    <property type="entry name" value="zf-C3HC4_3"/>
    <property type="match status" value="1"/>
</dbReference>
<evidence type="ECO:0000313" key="3">
    <source>
        <dbReference type="Proteomes" id="UP000015102"/>
    </source>
</evidence>
<feature type="transmembrane region" description="Helical" evidence="1">
    <location>
        <begin position="34"/>
        <end position="52"/>
    </location>
</feature>